<feature type="region of interest" description="Disordered" evidence="1">
    <location>
        <begin position="215"/>
        <end position="249"/>
    </location>
</feature>
<dbReference type="VEuPathDB" id="FungiDB:BO97DRAFT_393535"/>
<feature type="signal peptide" evidence="3">
    <location>
        <begin position="1"/>
        <end position="18"/>
    </location>
</feature>
<dbReference type="PANTHER" id="PTHR40622">
    <property type="match status" value="1"/>
</dbReference>
<evidence type="ECO:0000256" key="3">
    <source>
        <dbReference type="SAM" id="SignalP"/>
    </source>
</evidence>
<reference evidence="4 5" key="1">
    <citation type="submission" date="2018-02" db="EMBL/GenBank/DDBJ databases">
        <title>The genomes of Aspergillus section Nigri reveals drivers in fungal speciation.</title>
        <authorList>
            <consortium name="DOE Joint Genome Institute"/>
            <person name="Vesth T.C."/>
            <person name="Nybo J."/>
            <person name="Theobald S."/>
            <person name="Brandl J."/>
            <person name="Frisvad J.C."/>
            <person name="Nielsen K.F."/>
            <person name="Lyhne E.K."/>
            <person name="Kogle M.E."/>
            <person name="Kuo A."/>
            <person name="Riley R."/>
            <person name="Clum A."/>
            <person name="Nolan M."/>
            <person name="Lipzen A."/>
            <person name="Salamov A."/>
            <person name="Henrissat B."/>
            <person name="Wiebenga A."/>
            <person name="De vries R.P."/>
            <person name="Grigoriev I.V."/>
            <person name="Mortensen U.H."/>
            <person name="Andersen M.R."/>
            <person name="Baker S.E."/>
        </authorList>
    </citation>
    <scope>NUCLEOTIDE SEQUENCE [LARGE SCALE GENOMIC DNA]</scope>
    <source>
        <strain evidence="4 5">CBS 101889</strain>
    </source>
</reference>
<dbReference type="GeneID" id="37198221"/>
<evidence type="ECO:0000313" key="4">
    <source>
        <dbReference type="EMBL" id="RAL10665.1"/>
    </source>
</evidence>
<accession>A0A395HTG0</accession>
<keyword evidence="3" id="KW-0732">Signal</keyword>
<sequence>MHLRSLLATSIWLVGSLASPVPETGDALHEQLSDRPTPRHSFPTVTGHEIRLPCLPPHLDDNSQLPDNETSTAFLSVHLRTEANALLVNNVSVFPAGYPMQLPAQKHHATEDGDDIETMQLTYGVDIEYLPPKVDSQVSDLYFVEVRFYDATGRPATSNVVHVRLSRDSAEDDLTISQIIVETFPDYHASHGHGNKVWHAQYWKMLANKYKTWSKEQRKGHRKNSEAQPMADALCGEKPSTGPHSKGKSPFELTGPSINYYAHHHHRPNPNFWRLIVPAMVPALLGILAGLVVCTTGVVVWKIVACALARCRGKRTKRCARGAGCCRGSGTGLSEKQQLMARELGAAVDV</sequence>
<feature type="transmembrane region" description="Helical" evidence="2">
    <location>
        <begin position="275"/>
        <end position="308"/>
    </location>
</feature>
<feature type="chain" id="PRO_5017468875" evidence="3">
    <location>
        <begin position="19"/>
        <end position="350"/>
    </location>
</feature>
<gene>
    <name evidence="4" type="ORF">BO97DRAFT_393535</name>
</gene>
<dbReference type="AlphaFoldDB" id="A0A395HTG0"/>
<name>A0A395HTG0_ASPHC</name>
<keyword evidence="5" id="KW-1185">Reference proteome</keyword>
<dbReference type="OrthoDB" id="4367799at2759"/>
<organism evidence="4 5">
    <name type="scientific">Aspergillus homomorphus (strain CBS 101889)</name>
    <dbReference type="NCBI Taxonomy" id="1450537"/>
    <lineage>
        <taxon>Eukaryota</taxon>
        <taxon>Fungi</taxon>
        <taxon>Dikarya</taxon>
        <taxon>Ascomycota</taxon>
        <taxon>Pezizomycotina</taxon>
        <taxon>Eurotiomycetes</taxon>
        <taxon>Eurotiomycetidae</taxon>
        <taxon>Eurotiales</taxon>
        <taxon>Aspergillaceae</taxon>
        <taxon>Aspergillus</taxon>
        <taxon>Aspergillus subgen. Circumdati</taxon>
    </lineage>
</organism>
<evidence type="ECO:0000256" key="2">
    <source>
        <dbReference type="SAM" id="Phobius"/>
    </source>
</evidence>
<keyword evidence="2" id="KW-1133">Transmembrane helix</keyword>
<evidence type="ECO:0000313" key="5">
    <source>
        <dbReference type="Proteomes" id="UP000248961"/>
    </source>
</evidence>
<proteinExistence type="predicted"/>
<protein>
    <submittedName>
        <fullName evidence="4">Uncharacterized protein</fullName>
    </submittedName>
</protein>
<dbReference type="Proteomes" id="UP000248961">
    <property type="component" value="Unassembled WGS sequence"/>
</dbReference>
<dbReference type="PANTHER" id="PTHR40622:SF1">
    <property type="match status" value="1"/>
</dbReference>
<keyword evidence="2" id="KW-0812">Transmembrane</keyword>
<dbReference type="RefSeq" id="XP_025549819.1">
    <property type="nucleotide sequence ID" value="XM_025693932.1"/>
</dbReference>
<dbReference type="EMBL" id="KZ824293">
    <property type="protein sequence ID" value="RAL10665.1"/>
    <property type="molecule type" value="Genomic_DNA"/>
</dbReference>
<evidence type="ECO:0000256" key="1">
    <source>
        <dbReference type="SAM" id="MobiDB-lite"/>
    </source>
</evidence>
<keyword evidence="2" id="KW-0472">Membrane</keyword>